<dbReference type="InterPro" id="IPR004441">
    <property type="entry name" value="rRNA_MeTrfase_TrmH"/>
</dbReference>
<dbReference type="InterPro" id="IPR029026">
    <property type="entry name" value="tRNA_m1G_MTases_N"/>
</dbReference>
<accession>A0A0K8MFS8</accession>
<dbReference type="SMART" id="SM00967">
    <property type="entry name" value="SpoU_sub_bind"/>
    <property type="match status" value="1"/>
</dbReference>
<comment type="caution">
    <text evidence="4">The sequence shown here is derived from an EMBL/GenBank/DDBJ whole genome shotgun (WGS) entry which is preliminary data.</text>
</comment>
<dbReference type="AlphaFoldDB" id="A0A0K8MFS8"/>
<keyword evidence="2 4" id="KW-0808">Transferase</keyword>
<dbReference type="OrthoDB" id="9785673at2"/>
<dbReference type="InterPro" id="IPR013123">
    <property type="entry name" value="SpoU_subst-bd"/>
</dbReference>
<dbReference type="SUPFAM" id="SSF75217">
    <property type="entry name" value="alpha/beta knot"/>
    <property type="match status" value="1"/>
</dbReference>
<dbReference type="InterPro" id="IPR029064">
    <property type="entry name" value="Ribosomal_eL30-like_sf"/>
</dbReference>
<dbReference type="NCBIfam" id="TIGR00186">
    <property type="entry name" value="rRNA_methyl_3"/>
    <property type="match status" value="1"/>
</dbReference>
<dbReference type="GO" id="GO:0006396">
    <property type="term" value="P:RNA processing"/>
    <property type="evidence" value="ECO:0007669"/>
    <property type="project" value="InterPro"/>
</dbReference>
<name>A0A0K8MFS8_9PROT</name>
<dbReference type="Pfam" id="PF00588">
    <property type="entry name" value="SpoU_methylase"/>
    <property type="match status" value="1"/>
</dbReference>
<keyword evidence="5" id="KW-1185">Reference proteome</keyword>
<dbReference type="SUPFAM" id="SSF55315">
    <property type="entry name" value="L30e-like"/>
    <property type="match status" value="1"/>
</dbReference>
<dbReference type="Proteomes" id="UP000036771">
    <property type="component" value="Unassembled WGS sequence"/>
</dbReference>
<dbReference type="GO" id="GO:0032259">
    <property type="term" value="P:methylation"/>
    <property type="evidence" value="ECO:0007669"/>
    <property type="project" value="UniProtKB-KW"/>
</dbReference>
<evidence type="ECO:0000256" key="1">
    <source>
        <dbReference type="ARBA" id="ARBA00022603"/>
    </source>
</evidence>
<feature type="domain" description="RNA 2-O ribose methyltransferase substrate binding" evidence="3">
    <location>
        <begin position="17"/>
        <end position="91"/>
    </location>
</feature>
<dbReference type="Pfam" id="PF08032">
    <property type="entry name" value="SpoU_sub_bind"/>
    <property type="match status" value="1"/>
</dbReference>
<reference evidence="4 5" key="1">
    <citation type="submission" date="2015-03" db="EMBL/GenBank/DDBJ databases">
        <title>Caedibacter varicaedens, whole genome shotgun sequence.</title>
        <authorList>
            <person name="Suzuki H."/>
            <person name="Dapper A.L."/>
            <person name="Gibson A.K."/>
            <person name="Jackson C."/>
            <person name="Lee H."/>
            <person name="Pejaver V.R."/>
            <person name="Doak T."/>
            <person name="Lynch M."/>
        </authorList>
    </citation>
    <scope>NUCLEOTIDE SEQUENCE [LARGE SCALE GENOMIC DNA]</scope>
</reference>
<dbReference type="InterPro" id="IPR001537">
    <property type="entry name" value="SpoU_MeTrfase"/>
</dbReference>
<dbReference type="Gene3D" id="3.30.1330.30">
    <property type="match status" value="1"/>
</dbReference>
<evidence type="ECO:0000259" key="3">
    <source>
        <dbReference type="SMART" id="SM00967"/>
    </source>
</evidence>
<dbReference type="GO" id="GO:0003723">
    <property type="term" value="F:RNA binding"/>
    <property type="evidence" value="ECO:0007669"/>
    <property type="project" value="InterPro"/>
</dbReference>
<proteinExistence type="predicted"/>
<protein>
    <submittedName>
        <fullName evidence="4">23S rRNA (Guanosine-2'-O-)-methyltransferase RlmB</fullName>
    </submittedName>
</protein>
<gene>
    <name evidence="4" type="primary">rlmB</name>
    <name evidence="4" type="ORF">Cva_01726</name>
</gene>
<dbReference type="Gene3D" id="3.40.1280.10">
    <property type="match status" value="1"/>
</dbReference>
<dbReference type="GO" id="GO:0005829">
    <property type="term" value="C:cytosol"/>
    <property type="evidence" value="ECO:0007669"/>
    <property type="project" value="TreeGrafter"/>
</dbReference>
<keyword evidence="1 4" id="KW-0489">Methyltransferase</keyword>
<dbReference type="CDD" id="cd18103">
    <property type="entry name" value="SpoU-like_RlmB"/>
    <property type="match status" value="1"/>
</dbReference>
<dbReference type="EMBL" id="BBVC01000120">
    <property type="protein sequence ID" value="GAO99053.1"/>
    <property type="molecule type" value="Genomic_DNA"/>
</dbReference>
<organism evidence="4 5">
    <name type="scientific">Caedimonas varicaedens</name>
    <dbReference type="NCBI Taxonomy" id="1629334"/>
    <lineage>
        <taxon>Bacteria</taxon>
        <taxon>Pseudomonadati</taxon>
        <taxon>Pseudomonadota</taxon>
        <taxon>Alphaproteobacteria</taxon>
        <taxon>Holosporales</taxon>
        <taxon>Caedimonadaceae</taxon>
        <taxon>Caedimonas</taxon>
    </lineage>
</organism>
<dbReference type="STRING" id="1629334.Cva_01726"/>
<evidence type="ECO:0000313" key="4">
    <source>
        <dbReference type="EMBL" id="GAO99053.1"/>
    </source>
</evidence>
<dbReference type="InterPro" id="IPR029028">
    <property type="entry name" value="Alpha/beta_knot_MTases"/>
</dbReference>
<sequence>MKKFSKQKPLSSSGAFWIYGLHAVHAALENPKRRCNQLIYLSDEIYRSIEIILGKRTLTCHKVDKAEFQKIFPGDAVHQGIALQIFPLEHVPLEKILQNDAPDITIATLDQITDPQNLGAIARSAAAFGIQALIMPDRHTPCETSAIFYKSASGALEHILLIYVVNLAHTLEQLRHAGFWNLGFDERGEKKLTGSDLTGRINLVLGSEGEGLRRLTRERCDLLIQLPTTKKFSTLNVSNAATVAFYEACRQRKDNTP</sequence>
<dbReference type="GO" id="GO:0008173">
    <property type="term" value="F:RNA methyltransferase activity"/>
    <property type="evidence" value="ECO:0007669"/>
    <property type="project" value="InterPro"/>
</dbReference>
<dbReference type="PANTHER" id="PTHR46429:SF1">
    <property type="entry name" value="23S RRNA (GUANOSINE-2'-O-)-METHYLTRANSFERASE RLMB"/>
    <property type="match status" value="1"/>
</dbReference>
<evidence type="ECO:0000256" key="2">
    <source>
        <dbReference type="ARBA" id="ARBA00022679"/>
    </source>
</evidence>
<evidence type="ECO:0000313" key="5">
    <source>
        <dbReference type="Proteomes" id="UP000036771"/>
    </source>
</evidence>
<dbReference type="PANTHER" id="PTHR46429">
    <property type="entry name" value="23S RRNA (GUANOSINE-2'-O-)-METHYLTRANSFERASE RLMB"/>
    <property type="match status" value="1"/>
</dbReference>